<gene>
    <name evidence="2" type="ORF">QU24_23320</name>
</gene>
<evidence type="ECO:0000313" key="2">
    <source>
        <dbReference type="EMBL" id="KHJ65681.1"/>
    </source>
</evidence>
<keyword evidence="1" id="KW-0812">Transmembrane</keyword>
<evidence type="ECO:0000256" key="1">
    <source>
        <dbReference type="SAM" id="Phobius"/>
    </source>
</evidence>
<reference evidence="2 3" key="1">
    <citation type="submission" date="2014-11" db="EMBL/GenBank/DDBJ databases">
        <title>Genome sequencing of Pantoea rodasii ND03.</title>
        <authorList>
            <person name="Muhamad Yunos N.Y."/>
            <person name="Chan K.-G."/>
        </authorList>
    </citation>
    <scope>NUCLEOTIDE SEQUENCE [LARGE SCALE GENOMIC DNA]</scope>
    <source>
        <strain evidence="2 3">ND03</strain>
    </source>
</reference>
<organism evidence="2 3">
    <name type="scientific">Pantoea rodasii</name>
    <dbReference type="NCBI Taxonomy" id="1076549"/>
    <lineage>
        <taxon>Bacteria</taxon>
        <taxon>Pseudomonadati</taxon>
        <taxon>Pseudomonadota</taxon>
        <taxon>Gammaproteobacteria</taxon>
        <taxon>Enterobacterales</taxon>
        <taxon>Erwiniaceae</taxon>
        <taxon>Pantoea</taxon>
    </lineage>
</organism>
<feature type="transmembrane region" description="Helical" evidence="1">
    <location>
        <begin position="68"/>
        <end position="86"/>
    </location>
</feature>
<accession>A0A0B1R1Z0</accession>
<evidence type="ECO:0000313" key="3">
    <source>
        <dbReference type="Proteomes" id="UP000030853"/>
    </source>
</evidence>
<protein>
    <submittedName>
        <fullName evidence="2">Uncharacterized protein</fullName>
    </submittedName>
</protein>
<keyword evidence="1" id="KW-0472">Membrane</keyword>
<comment type="caution">
    <text evidence="2">The sequence shown here is derived from an EMBL/GenBank/DDBJ whole genome shotgun (WGS) entry which is preliminary data.</text>
</comment>
<name>A0A0B1R1Z0_9GAMM</name>
<keyword evidence="1" id="KW-1133">Transmembrane helix</keyword>
<dbReference type="AlphaFoldDB" id="A0A0B1R1Z0"/>
<proteinExistence type="predicted"/>
<feature type="transmembrane region" description="Helical" evidence="1">
    <location>
        <begin position="12"/>
        <end position="30"/>
    </location>
</feature>
<dbReference type="EMBL" id="JTJJ01000116">
    <property type="protein sequence ID" value="KHJ65681.1"/>
    <property type="molecule type" value="Genomic_DNA"/>
</dbReference>
<dbReference type="Proteomes" id="UP000030853">
    <property type="component" value="Unassembled WGS sequence"/>
</dbReference>
<sequence>MELEFRLRFQHFTVNILLTAAMSAVLLIFWQKNSLKSISAIWQTHGGMKGQEMNAALRLNQRMHFINALKILTNGFALIMPVRWQWLDMGTSFMLLPDTGFKTVKS</sequence>